<evidence type="ECO:0000313" key="3">
    <source>
        <dbReference type="Proteomes" id="UP000016567"/>
    </source>
</evidence>
<dbReference type="InterPro" id="IPR038081">
    <property type="entry name" value="CalX-like_sf"/>
</dbReference>
<protein>
    <submittedName>
        <fullName evidence="2">Uncharacterized protein</fullName>
    </submittedName>
</protein>
<gene>
    <name evidence="2" type="ORF">VAZ01S_111_00010</name>
</gene>
<dbReference type="STRING" id="1219077.VAZ01S_111_00010"/>
<dbReference type="EMBL" id="BATL01000111">
    <property type="protein sequence ID" value="GAD78015.1"/>
    <property type="molecule type" value="Genomic_DNA"/>
</dbReference>
<organism evidence="2 3">
    <name type="scientific">Vibrio azureus NBRC 104587</name>
    <dbReference type="NCBI Taxonomy" id="1219077"/>
    <lineage>
        <taxon>Bacteria</taxon>
        <taxon>Pseudomonadati</taxon>
        <taxon>Pseudomonadota</taxon>
        <taxon>Gammaproteobacteria</taxon>
        <taxon>Vibrionales</taxon>
        <taxon>Vibrionaceae</taxon>
        <taxon>Vibrio</taxon>
    </lineage>
</organism>
<feature type="compositionally biased region" description="Low complexity" evidence="1">
    <location>
        <begin position="76"/>
        <end position="93"/>
    </location>
</feature>
<dbReference type="SUPFAM" id="SSF141072">
    <property type="entry name" value="CalX-like"/>
    <property type="match status" value="1"/>
</dbReference>
<accession>U3AW77</accession>
<comment type="caution">
    <text evidence="2">The sequence shown here is derived from an EMBL/GenBank/DDBJ whole genome shotgun (WGS) entry which is preliminary data.</text>
</comment>
<feature type="non-terminal residue" evidence="2">
    <location>
        <position position="276"/>
    </location>
</feature>
<dbReference type="Proteomes" id="UP000016567">
    <property type="component" value="Unassembled WGS sequence"/>
</dbReference>
<evidence type="ECO:0000256" key="1">
    <source>
        <dbReference type="SAM" id="MobiDB-lite"/>
    </source>
</evidence>
<evidence type="ECO:0000313" key="2">
    <source>
        <dbReference type="EMBL" id="GAD78015.1"/>
    </source>
</evidence>
<dbReference type="AlphaFoldDB" id="U3AW77"/>
<reference evidence="2 3" key="1">
    <citation type="submission" date="2013-09" db="EMBL/GenBank/DDBJ databases">
        <title>Whole genome shotgun sequence of Vibrio azureus NBRC 104587.</title>
        <authorList>
            <person name="Isaki S."/>
            <person name="Hosoyama A."/>
            <person name="Numata M."/>
            <person name="Hashimoto M."/>
            <person name="Hosoyama Y."/>
            <person name="Tsuchikane K."/>
            <person name="Noguchi M."/>
            <person name="Hirakata S."/>
            <person name="Ichikawa N."/>
            <person name="Ohji S."/>
            <person name="Yamazoe A."/>
            <person name="Fujita N."/>
        </authorList>
    </citation>
    <scope>NUCLEOTIDE SEQUENCE [LARGE SCALE GENOMIC DNA]</scope>
    <source>
        <strain evidence="2 3">NBRC 104587</strain>
    </source>
</reference>
<dbReference type="eggNOG" id="COG2931">
    <property type="taxonomic scope" value="Bacteria"/>
</dbReference>
<name>U3AW77_9VIBR</name>
<feature type="region of interest" description="Disordered" evidence="1">
    <location>
        <begin position="72"/>
        <end position="103"/>
    </location>
</feature>
<keyword evidence="3" id="KW-1185">Reference proteome</keyword>
<dbReference type="Gene3D" id="2.60.40.2030">
    <property type="match status" value="1"/>
</dbReference>
<proteinExistence type="predicted"/>
<sequence>MAQLTLRSLLFSKIVVIGLDGSLREVDQASGLTEGEVIITRDSNTRIQQISQDGTAVDITDDIANVIETIEQGGDPTANENAAPAAGEASTGSSLQASGSIERTGEERIAGTEFVTQGLSSISLTDSQFVAIAELNVNGFLSSGLTDPAVVSINSPSVSEGEDIKFDISFDQITESDTQVVLSLNDISATGEVDFSSGVVSLLLQNGSQQTLIINEAGEFVANIPLGNDSFSIFVQSFQDSVYEGTESFVLKGATTTQDIPASGTATIVDDGSGPG</sequence>